<evidence type="ECO:0000256" key="1">
    <source>
        <dbReference type="ARBA" id="ARBA00010835"/>
    </source>
</evidence>
<dbReference type="InterPro" id="IPR045853">
    <property type="entry name" value="Pep_chain_release_fac_I_sf"/>
</dbReference>
<dbReference type="AlphaFoldDB" id="A0A1Y2IVJ4"/>
<evidence type="ECO:0000256" key="2">
    <source>
        <dbReference type="SAM" id="Coils"/>
    </source>
</evidence>
<dbReference type="GO" id="GO:0032543">
    <property type="term" value="P:mitochondrial translation"/>
    <property type="evidence" value="ECO:0007669"/>
    <property type="project" value="UniProtKB-ARBA"/>
</dbReference>
<dbReference type="InterPro" id="IPR005139">
    <property type="entry name" value="PCRF"/>
</dbReference>
<protein>
    <submittedName>
        <fullName evidence="4">Translation peptide chain release factor 2</fullName>
    </submittedName>
</protein>
<dbReference type="GO" id="GO:0005739">
    <property type="term" value="C:mitochondrion"/>
    <property type="evidence" value="ECO:0007669"/>
    <property type="project" value="GOC"/>
</dbReference>
<dbReference type="InterPro" id="IPR000352">
    <property type="entry name" value="Pep_chain_release_fac_I"/>
</dbReference>
<accession>A0A1Y2IVJ4</accession>
<dbReference type="PANTHER" id="PTHR43116">
    <property type="entry name" value="PEPTIDE CHAIN RELEASE FACTOR 2"/>
    <property type="match status" value="1"/>
</dbReference>
<keyword evidence="5" id="KW-1185">Reference proteome</keyword>
<dbReference type="EMBL" id="KZ084096">
    <property type="protein sequence ID" value="OSD04634.1"/>
    <property type="molecule type" value="Genomic_DNA"/>
</dbReference>
<keyword evidence="2" id="KW-0175">Coiled coil</keyword>
<gene>
    <name evidence="4" type="ORF">PYCCODRAFT_1466091</name>
</gene>
<dbReference type="Pfam" id="PF00472">
    <property type="entry name" value="RF-1"/>
    <property type="match status" value="1"/>
</dbReference>
<organism evidence="4 5">
    <name type="scientific">Trametes coccinea (strain BRFM310)</name>
    <name type="common">Pycnoporus coccineus</name>
    <dbReference type="NCBI Taxonomy" id="1353009"/>
    <lineage>
        <taxon>Eukaryota</taxon>
        <taxon>Fungi</taxon>
        <taxon>Dikarya</taxon>
        <taxon>Basidiomycota</taxon>
        <taxon>Agaricomycotina</taxon>
        <taxon>Agaricomycetes</taxon>
        <taxon>Polyporales</taxon>
        <taxon>Polyporaceae</taxon>
        <taxon>Trametes</taxon>
    </lineage>
</organism>
<evidence type="ECO:0000259" key="3">
    <source>
        <dbReference type="SMART" id="SM00937"/>
    </source>
</evidence>
<dbReference type="PANTHER" id="PTHR43116:SF3">
    <property type="entry name" value="CLASS I PEPTIDE CHAIN RELEASE FACTOR"/>
    <property type="match status" value="1"/>
</dbReference>
<dbReference type="SUPFAM" id="SSF75620">
    <property type="entry name" value="Release factor"/>
    <property type="match status" value="1"/>
</dbReference>
<evidence type="ECO:0000313" key="5">
    <source>
        <dbReference type="Proteomes" id="UP000193067"/>
    </source>
</evidence>
<comment type="similarity">
    <text evidence="1">Belongs to the prokaryotic/mitochondrial release factor family.</text>
</comment>
<evidence type="ECO:0000313" key="4">
    <source>
        <dbReference type="EMBL" id="OSD04634.1"/>
    </source>
</evidence>
<feature type="coiled-coil region" evidence="2">
    <location>
        <begin position="25"/>
        <end position="52"/>
    </location>
</feature>
<dbReference type="STRING" id="1353009.A0A1Y2IVJ4"/>
<dbReference type="SMART" id="SM00937">
    <property type="entry name" value="PCRF"/>
    <property type="match status" value="1"/>
</dbReference>
<dbReference type="Proteomes" id="UP000193067">
    <property type="component" value="Unassembled WGS sequence"/>
</dbReference>
<name>A0A1Y2IVJ4_TRAC3</name>
<dbReference type="GO" id="GO:0003747">
    <property type="term" value="F:translation release factor activity"/>
    <property type="evidence" value="ECO:0007669"/>
    <property type="project" value="InterPro"/>
</dbReference>
<reference evidence="4 5" key="1">
    <citation type="journal article" date="2015" name="Biotechnol. Biofuels">
        <title>Enhanced degradation of softwood versus hardwood by the white-rot fungus Pycnoporus coccineus.</title>
        <authorList>
            <person name="Couturier M."/>
            <person name="Navarro D."/>
            <person name="Chevret D."/>
            <person name="Henrissat B."/>
            <person name="Piumi F."/>
            <person name="Ruiz-Duenas F.J."/>
            <person name="Martinez A.T."/>
            <person name="Grigoriev I.V."/>
            <person name="Riley R."/>
            <person name="Lipzen A."/>
            <person name="Berrin J.G."/>
            <person name="Master E.R."/>
            <person name="Rosso M.N."/>
        </authorList>
    </citation>
    <scope>NUCLEOTIDE SEQUENCE [LARGE SCALE GENOMIC DNA]</scope>
    <source>
        <strain evidence="4 5">BRFM310</strain>
    </source>
</reference>
<dbReference type="Gene3D" id="3.30.160.20">
    <property type="match status" value="1"/>
</dbReference>
<dbReference type="Pfam" id="PF03462">
    <property type="entry name" value="PCRF"/>
    <property type="match status" value="1"/>
</dbReference>
<dbReference type="OrthoDB" id="2019491at2759"/>
<sequence>MLEDPYLWITKPGAASEAQARLLELQRQLSTRDALQKSLEKLKERAAAAQGVGDPDIQRAVLLEVKGLQHSTAEYLRSLWLSDPIEQGSAFIEIRAGSLNAEACDWAAMIARMYTEWANARNYAVRIVNQVPGDTAGVKSVTLLVEGPYAYGFAQYESGVHSLQRASSSDEAGAGMTSTASVRVLPYIEEDGSSIGIEIDTTDLEVAVANGRSASDQHVDDSEGRNAVHVVHVPTGIEATCQQERGEHQNRAIALSLLRAKLYDMESRKKAQSAADAQEMLPAHSWDSEIRSYALQPHPLVKDLRTEFVVRSNAAQKVLDGDLQEIMEASLRKFKKKV</sequence>
<proteinExistence type="inferred from homology"/>
<feature type="domain" description="Peptide chain release factor" evidence="3">
    <location>
        <begin position="47"/>
        <end position="157"/>
    </location>
</feature>
<dbReference type="Gene3D" id="3.30.70.1660">
    <property type="match status" value="1"/>
</dbReference>